<organism evidence="1 2">
    <name type="scientific">Culter alburnus</name>
    <name type="common">Topmouth culter</name>
    <dbReference type="NCBI Taxonomy" id="194366"/>
    <lineage>
        <taxon>Eukaryota</taxon>
        <taxon>Metazoa</taxon>
        <taxon>Chordata</taxon>
        <taxon>Craniata</taxon>
        <taxon>Vertebrata</taxon>
        <taxon>Euteleostomi</taxon>
        <taxon>Actinopterygii</taxon>
        <taxon>Neopterygii</taxon>
        <taxon>Teleostei</taxon>
        <taxon>Ostariophysi</taxon>
        <taxon>Cypriniformes</taxon>
        <taxon>Xenocyprididae</taxon>
        <taxon>Xenocypridinae</taxon>
        <taxon>Culter</taxon>
    </lineage>
</organism>
<accession>A0AAW1YU08</accession>
<dbReference type="EMBL" id="JAWDJR010000024">
    <property type="protein sequence ID" value="KAK9952502.1"/>
    <property type="molecule type" value="Genomic_DNA"/>
</dbReference>
<keyword evidence="2" id="KW-1185">Reference proteome</keyword>
<reference evidence="1 2" key="1">
    <citation type="submission" date="2024-05" db="EMBL/GenBank/DDBJ databases">
        <title>A high-quality chromosomal-level genome assembly of Topmouth culter (Culter alburnus).</title>
        <authorList>
            <person name="Zhao H."/>
        </authorList>
    </citation>
    <scope>NUCLEOTIDE SEQUENCE [LARGE SCALE GENOMIC DNA]</scope>
    <source>
        <strain evidence="1">CATC2023</strain>
        <tissue evidence="1">Muscle</tissue>
    </source>
</reference>
<sequence length="61" mass="6943">MEGESEWGTYVDTSLAPLIRPVSDGREFERHFVQLEPCSKFPPGPDKDEVALLRRHSGFQP</sequence>
<gene>
    <name evidence="1" type="ORF">ABG768_018341</name>
</gene>
<dbReference type="AlphaFoldDB" id="A0AAW1YU08"/>
<evidence type="ECO:0000313" key="2">
    <source>
        <dbReference type="Proteomes" id="UP001479290"/>
    </source>
</evidence>
<comment type="caution">
    <text evidence="1">The sequence shown here is derived from an EMBL/GenBank/DDBJ whole genome shotgun (WGS) entry which is preliminary data.</text>
</comment>
<name>A0AAW1YU08_CULAL</name>
<feature type="non-terminal residue" evidence="1">
    <location>
        <position position="61"/>
    </location>
</feature>
<dbReference type="Proteomes" id="UP001479290">
    <property type="component" value="Unassembled WGS sequence"/>
</dbReference>
<evidence type="ECO:0000313" key="1">
    <source>
        <dbReference type="EMBL" id="KAK9952502.1"/>
    </source>
</evidence>
<proteinExistence type="predicted"/>
<protein>
    <submittedName>
        <fullName evidence="1">Uncharacterized protein</fullName>
    </submittedName>
</protein>